<evidence type="ECO:0000313" key="19">
    <source>
        <dbReference type="EMBL" id="SHH14467.1"/>
    </source>
</evidence>
<dbReference type="InterPro" id="IPR016483">
    <property type="entry name" value="UCP006404_Pept_M50_CBS"/>
</dbReference>
<evidence type="ECO:0000256" key="10">
    <source>
        <dbReference type="ARBA" id="ARBA00022989"/>
    </source>
</evidence>
<feature type="transmembrane region" description="Helical" evidence="14">
    <location>
        <begin position="120"/>
        <end position="141"/>
    </location>
</feature>
<keyword evidence="11 14" id="KW-0482">Metalloprotease</keyword>
<dbReference type="PIRSF" id="PIRSF006404">
    <property type="entry name" value="UCP006404_Pept_M50_CBS"/>
    <property type="match status" value="1"/>
</dbReference>
<evidence type="ECO:0000256" key="4">
    <source>
        <dbReference type="ARBA" id="ARBA00022670"/>
    </source>
</evidence>
<reference evidence="19 20" key="1">
    <citation type="submission" date="2016-11" db="EMBL/GenBank/DDBJ databases">
        <authorList>
            <person name="Jaros S."/>
            <person name="Januszkiewicz K."/>
            <person name="Wedrychowicz H."/>
        </authorList>
    </citation>
    <scope>NUCLEOTIDE SEQUENCE [LARGE SCALE GENOMIC DNA]</scope>
    <source>
        <strain evidence="19 20">DSM 9297</strain>
    </source>
</reference>
<feature type="transmembrane region" description="Helical" evidence="14">
    <location>
        <begin position="148"/>
        <end position="169"/>
    </location>
</feature>
<evidence type="ECO:0000256" key="8">
    <source>
        <dbReference type="ARBA" id="ARBA00022801"/>
    </source>
</evidence>
<keyword evidence="20" id="KW-1185">Reference proteome</keyword>
<evidence type="ECO:0000256" key="5">
    <source>
        <dbReference type="ARBA" id="ARBA00022692"/>
    </source>
</evidence>
<dbReference type="AlphaFoldDB" id="A0A1M5QK49"/>
<dbReference type="GO" id="GO:0046872">
    <property type="term" value="F:metal ion binding"/>
    <property type="evidence" value="ECO:0007669"/>
    <property type="project" value="UniProtKB-UniRule"/>
</dbReference>
<dbReference type="Pfam" id="PF00571">
    <property type="entry name" value="CBS"/>
    <property type="match status" value="2"/>
</dbReference>
<dbReference type="SUPFAM" id="SSF54631">
    <property type="entry name" value="CBS-domain pair"/>
    <property type="match status" value="1"/>
</dbReference>
<sequence>MRGIRVGRVAGIPIQLNWTFLLILPLFAYLIGSQVGEFAGIVGDTFGVAIPAAALTGGSLPWVLGTAAAVGLFVSVLLHEFGHSLTAMHYGYEIESITLWLFGGVASFEEMPEDWKQEFTVAIMGPAVSVALGIVAYAVLVGVSLPPTVAFVVGYLALMNLVLAAFNMLPGFPMDGGRVLRALLARKRPHARATQIAAEVGKVFAFLLGLFGLFGGNWLTVGLAFFIYIAASSEAQQTTMRAAFEGVSVDDIMTPRENLHTVSPDDSVAELMERMFRERHTGYPVLKNGTLVGMVTLEDAQGVREVERDAYTVEDVMENDIASVTREADAVTALETMQQRSVGRLVVVDGDGALVGLISRTDLMTAFNIIQQGGRESLGIGGDAGILPDVGGRSV</sequence>
<dbReference type="SMART" id="SM00116">
    <property type="entry name" value="CBS"/>
    <property type="match status" value="2"/>
</dbReference>
<feature type="binding site" evidence="16">
    <location>
        <position position="83"/>
    </location>
    <ligand>
        <name>Zn(2+)</name>
        <dbReference type="ChEBI" id="CHEBI:29105"/>
        <note>catalytic</note>
    </ligand>
</feature>
<dbReference type="Gene3D" id="3.10.580.10">
    <property type="entry name" value="CBS-domain"/>
    <property type="match status" value="2"/>
</dbReference>
<keyword evidence="12 17" id="KW-0129">CBS domain</keyword>
<comment type="subcellular location">
    <subcellularLocation>
        <location evidence="1 14">Cell membrane</location>
        <topology evidence="1 14">Multi-pass membrane protein</topology>
    </subcellularLocation>
</comment>
<evidence type="ECO:0000313" key="20">
    <source>
        <dbReference type="Proteomes" id="UP000184357"/>
    </source>
</evidence>
<dbReference type="PANTHER" id="PTHR39188:SF3">
    <property type="entry name" value="STAGE IV SPORULATION PROTEIN FB"/>
    <property type="match status" value="1"/>
</dbReference>
<dbReference type="PROSITE" id="PS51371">
    <property type="entry name" value="CBS"/>
    <property type="match status" value="2"/>
</dbReference>
<keyword evidence="8 14" id="KW-0378">Hydrolase</keyword>
<evidence type="ECO:0000256" key="9">
    <source>
        <dbReference type="ARBA" id="ARBA00022833"/>
    </source>
</evidence>
<dbReference type="CDD" id="cd04801">
    <property type="entry name" value="CBS_pair_peptidase_M50"/>
    <property type="match status" value="1"/>
</dbReference>
<evidence type="ECO:0000256" key="3">
    <source>
        <dbReference type="ARBA" id="ARBA00022475"/>
    </source>
</evidence>
<evidence type="ECO:0000256" key="17">
    <source>
        <dbReference type="PROSITE-ProRule" id="PRU00703"/>
    </source>
</evidence>
<feature type="domain" description="CBS" evidence="18">
    <location>
        <begin position="317"/>
        <end position="377"/>
    </location>
</feature>
<feature type="transmembrane region" description="Helical" evidence="14">
    <location>
        <begin position="90"/>
        <end position="108"/>
    </location>
</feature>
<evidence type="ECO:0000256" key="11">
    <source>
        <dbReference type="ARBA" id="ARBA00023049"/>
    </source>
</evidence>
<dbReference type="InterPro" id="IPR046342">
    <property type="entry name" value="CBS_dom_sf"/>
</dbReference>
<feature type="active site" evidence="15">
    <location>
        <position position="80"/>
    </location>
</feature>
<evidence type="ECO:0000256" key="12">
    <source>
        <dbReference type="ARBA" id="ARBA00023122"/>
    </source>
</evidence>
<dbReference type="InterPro" id="IPR000644">
    <property type="entry name" value="CBS_dom"/>
</dbReference>
<dbReference type="OrthoDB" id="12044at2157"/>
<proteinExistence type="inferred from homology"/>
<feature type="transmembrane region" description="Helical" evidence="14">
    <location>
        <begin position="52"/>
        <end position="78"/>
    </location>
</feature>
<evidence type="ECO:0000256" key="15">
    <source>
        <dbReference type="PIRSR" id="PIRSR006404-1"/>
    </source>
</evidence>
<keyword evidence="7" id="KW-0677">Repeat</keyword>
<dbReference type="InterPro" id="IPR008915">
    <property type="entry name" value="Peptidase_M50"/>
</dbReference>
<dbReference type="EMBL" id="FQWV01000004">
    <property type="protein sequence ID" value="SHH14467.1"/>
    <property type="molecule type" value="Genomic_DNA"/>
</dbReference>
<evidence type="ECO:0000256" key="2">
    <source>
        <dbReference type="ARBA" id="ARBA00007931"/>
    </source>
</evidence>
<organism evidence="19 20">
    <name type="scientific">Halobaculum gomorrense</name>
    <dbReference type="NCBI Taxonomy" id="43928"/>
    <lineage>
        <taxon>Archaea</taxon>
        <taxon>Methanobacteriati</taxon>
        <taxon>Methanobacteriota</taxon>
        <taxon>Stenosarchaea group</taxon>
        <taxon>Halobacteria</taxon>
        <taxon>Halobacteriales</taxon>
        <taxon>Haloferacaceae</taxon>
        <taxon>Halobaculum</taxon>
    </lineage>
</organism>
<dbReference type="GO" id="GO:0006508">
    <property type="term" value="P:proteolysis"/>
    <property type="evidence" value="ECO:0007669"/>
    <property type="project" value="UniProtKB-KW"/>
</dbReference>
<evidence type="ECO:0000256" key="7">
    <source>
        <dbReference type="ARBA" id="ARBA00022737"/>
    </source>
</evidence>
<feature type="binding site" evidence="16">
    <location>
        <position position="175"/>
    </location>
    <ligand>
        <name>Zn(2+)</name>
        <dbReference type="ChEBI" id="CHEBI:29105"/>
        <note>catalytic</note>
    </ligand>
</feature>
<protein>
    <recommendedName>
        <fullName evidence="14">Zinc metalloprotease</fullName>
    </recommendedName>
</protein>
<dbReference type="GO" id="GO:0008237">
    <property type="term" value="F:metallopeptidase activity"/>
    <property type="evidence" value="ECO:0007669"/>
    <property type="project" value="UniProtKB-UniRule"/>
</dbReference>
<dbReference type="RefSeq" id="WP_073308955.1">
    <property type="nucleotide sequence ID" value="NZ_FQWV01000004.1"/>
</dbReference>
<dbReference type="STRING" id="43928.SAMN05443636_1942"/>
<keyword evidence="13 14" id="KW-0472">Membrane</keyword>
<dbReference type="PANTHER" id="PTHR39188">
    <property type="entry name" value="MEMBRANE-ASSOCIATED ZINC METALLOPROTEASE M50B"/>
    <property type="match status" value="1"/>
</dbReference>
<dbReference type="CDD" id="cd06164">
    <property type="entry name" value="S2P-M50_SpoIVFB_CBS"/>
    <property type="match status" value="1"/>
</dbReference>
<name>A0A1M5QK49_9EURY</name>
<dbReference type="GO" id="GO:0005886">
    <property type="term" value="C:plasma membrane"/>
    <property type="evidence" value="ECO:0007669"/>
    <property type="project" value="UniProtKB-SubCell"/>
</dbReference>
<accession>A0A1M5QK49</accession>
<evidence type="ECO:0000256" key="1">
    <source>
        <dbReference type="ARBA" id="ARBA00004651"/>
    </source>
</evidence>
<comment type="similarity">
    <text evidence="2 14">Belongs to the peptidase M50B family.</text>
</comment>
<comment type="cofactor">
    <cofactor evidence="14 16">
        <name>Zn(2+)</name>
        <dbReference type="ChEBI" id="CHEBI:29105"/>
    </cofactor>
    <text evidence="14 16">Binds 1 zinc ion per subunit.</text>
</comment>
<evidence type="ECO:0000256" key="16">
    <source>
        <dbReference type="PIRSR" id="PIRSR006404-2"/>
    </source>
</evidence>
<feature type="binding site" evidence="16">
    <location>
        <position position="79"/>
    </location>
    <ligand>
        <name>Zn(2+)</name>
        <dbReference type="ChEBI" id="CHEBI:29105"/>
        <note>catalytic</note>
    </ligand>
</feature>
<evidence type="ECO:0000256" key="14">
    <source>
        <dbReference type="PIRNR" id="PIRNR006404"/>
    </source>
</evidence>
<feature type="transmembrane region" description="Helical" evidence="14">
    <location>
        <begin position="203"/>
        <end position="231"/>
    </location>
</feature>
<evidence type="ECO:0000256" key="6">
    <source>
        <dbReference type="ARBA" id="ARBA00022723"/>
    </source>
</evidence>
<dbReference type="Pfam" id="PF02163">
    <property type="entry name" value="Peptidase_M50"/>
    <property type="match status" value="2"/>
</dbReference>
<keyword evidence="3 14" id="KW-1003">Cell membrane</keyword>
<feature type="transmembrane region" description="Helical" evidence="14">
    <location>
        <begin position="12"/>
        <end position="32"/>
    </location>
</feature>
<feature type="domain" description="CBS" evidence="18">
    <location>
        <begin position="253"/>
        <end position="310"/>
    </location>
</feature>
<keyword evidence="6 14" id="KW-0479">Metal-binding</keyword>
<evidence type="ECO:0000259" key="18">
    <source>
        <dbReference type="PROSITE" id="PS51371"/>
    </source>
</evidence>
<keyword evidence="4 14" id="KW-0645">Protease</keyword>
<keyword evidence="10 14" id="KW-1133">Transmembrane helix</keyword>
<dbReference type="Proteomes" id="UP000184357">
    <property type="component" value="Unassembled WGS sequence"/>
</dbReference>
<keyword evidence="5 14" id="KW-0812">Transmembrane</keyword>
<keyword evidence="9 14" id="KW-0862">Zinc</keyword>
<evidence type="ECO:0000256" key="13">
    <source>
        <dbReference type="ARBA" id="ARBA00023136"/>
    </source>
</evidence>
<gene>
    <name evidence="19" type="ORF">SAMN05443636_1942</name>
</gene>